<protein>
    <submittedName>
        <fullName evidence="1">Uncharacterized protein</fullName>
    </submittedName>
</protein>
<proteinExistence type="predicted"/>
<gene>
    <name evidence="1" type="ORF">SAMN05192574_104407</name>
</gene>
<dbReference type="STRING" id="551995.SAMN05192574_104407"/>
<dbReference type="AlphaFoldDB" id="A0A1H8K193"/>
<dbReference type="OrthoDB" id="796573at2"/>
<dbReference type="Proteomes" id="UP000198942">
    <property type="component" value="Unassembled WGS sequence"/>
</dbReference>
<evidence type="ECO:0000313" key="1">
    <source>
        <dbReference type="EMBL" id="SEN86764.1"/>
    </source>
</evidence>
<reference evidence="2" key="1">
    <citation type="submission" date="2016-10" db="EMBL/GenBank/DDBJ databases">
        <authorList>
            <person name="Varghese N."/>
            <person name="Submissions S."/>
        </authorList>
    </citation>
    <scope>NUCLEOTIDE SEQUENCE [LARGE SCALE GENOMIC DNA]</scope>
    <source>
        <strain evidence="2">Gh-48</strain>
    </source>
</reference>
<dbReference type="EMBL" id="FOCL01000004">
    <property type="protein sequence ID" value="SEN86764.1"/>
    <property type="molecule type" value="Genomic_DNA"/>
</dbReference>
<accession>A0A1H8K193</accession>
<keyword evidence="2" id="KW-1185">Reference proteome</keyword>
<evidence type="ECO:0000313" key="2">
    <source>
        <dbReference type="Proteomes" id="UP000198942"/>
    </source>
</evidence>
<name>A0A1H8K193_9SPHI</name>
<organism evidence="1 2">
    <name type="scientific">Mucilaginibacter gossypiicola</name>
    <dbReference type="NCBI Taxonomy" id="551995"/>
    <lineage>
        <taxon>Bacteria</taxon>
        <taxon>Pseudomonadati</taxon>
        <taxon>Bacteroidota</taxon>
        <taxon>Sphingobacteriia</taxon>
        <taxon>Sphingobacteriales</taxon>
        <taxon>Sphingobacteriaceae</taxon>
        <taxon>Mucilaginibacter</taxon>
    </lineage>
</organism>
<dbReference type="RefSeq" id="WP_143065191.1">
    <property type="nucleotide sequence ID" value="NZ_FOCL01000004.1"/>
</dbReference>
<sequence length="168" mass="18591">MKHAFIFGTTIFLSERNTLTYSDGLSNIEFLRILSFYDNQKGKVLTIDANINTPNGEVIRISANNNENDANVQLNVTSGRIKVFQPGHAEPVLDVYQFDPHEYHGLSSHVLNEIHAQHPDHVVTIKGNFFVGGAHFLIENEKMFIDSNGYANGVENAHNGVILSAAVA</sequence>